<evidence type="ECO:0000313" key="2">
    <source>
        <dbReference type="Proteomes" id="UP000054279"/>
    </source>
</evidence>
<evidence type="ECO:0000313" key="1">
    <source>
        <dbReference type="EMBL" id="KIJ23194.1"/>
    </source>
</evidence>
<dbReference type="HOGENOM" id="CLU_2706412_0_0_1"/>
<protein>
    <submittedName>
        <fullName evidence="1">Uncharacterized protein</fullName>
    </submittedName>
</protein>
<name>A0A0C9TMV7_SPHS4</name>
<gene>
    <name evidence="1" type="ORF">M422DRAFT_276278</name>
</gene>
<reference evidence="1 2" key="1">
    <citation type="submission" date="2014-06" db="EMBL/GenBank/DDBJ databases">
        <title>Evolutionary Origins and Diversification of the Mycorrhizal Mutualists.</title>
        <authorList>
            <consortium name="DOE Joint Genome Institute"/>
            <consortium name="Mycorrhizal Genomics Consortium"/>
            <person name="Kohler A."/>
            <person name="Kuo A."/>
            <person name="Nagy L.G."/>
            <person name="Floudas D."/>
            <person name="Copeland A."/>
            <person name="Barry K.W."/>
            <person name="Cichocki N."/>
            <person name="Veneault-Fourrey C."/>
            <person name="LaButti K."/>
            <person name="Lindquist E.A."/>
            <person name="Lipzen A."/>
            <person name="Lundell T."/>
            <person name="Morin E."/>
            <person name="Murat C."/>
            <person name="Riley R."/>
            <person name="Ohm R."/>
            <person name="Sun H."/>
            <person name="Tunlid A."/>
            <person name="Henrissat B."/>
            <person name="Grigoriev I.V."/>
            <person name="Hibbett D.S."/>
            <person name="Martin F."/>
        </authorList>
    </citation>
    <scope>NUCLEOTIDE SEQUENCE [LARGE SCALE GENOMIC DNA]</scope>
    <source>
        <strain evidence="1 2">SS14</strain>
    </source>
</reference>
<dbReference type="Proteomes" id="UP000054279">
    <property type="component" value="Unassembled WGS sequence"/>
</dbReference>
<proteinExistence type="predicted"/>
<dbReference type="AlphaFoldDB" id="A0A0C9TMV7"/>
<sequence>MPRFISMFFKEPEAMEGYEHWKYDFEPFRELFHQDMDQNAAEHESPLGYAVSFYNSIKHETAPMAAIVMDIQS</sequence>
<organism evidence="1 2">
    <name type="scientific">Sphaerobolus stellatus (strain SS14)</name>
    <dbReference type="NCBI Taxonomy" id="990650"/>
    <lineage>
        <taxon>Eukaryota</taxon>
        <taxon>Fungi</taxon>
        <taxon>Dikarya</taxon>
        <taxon>Basidiomycota</taxon>
        <taxon>Agaricomycotina</taxon>
        <taxon>Agaricomycetes</taxon>
        <taxon>Phallomycetidae</taxon>
        <taxon>Geastrales</taxon>
        <taxon>Sphaerobolaceae</taxon>
        <taxon>Sphaerobolus</taxon>
    </lineage>
</organism>
<accession>A0A0C9TMV7</accession>
<keyword evidence="2" id="KW-1185">Reference proteome</keyword>
<dbReference type="EMBL" id="KN837764">
    <property type="protein sequence ID" value="KIJ23194.1"/>
    <property type="molecule type" value="Genomic_DNA"/>
</dbReference>